<dbReference type="Proteomes" id="UP000265120">
    <property type="component" value="Chromosome 2"/>
</dbReference>
<keyword evidence="3" id="KW-1185">Reference proteome</keyword>
<name>A0A3P8UKK9_CYNSE</name>
<evidence type="ECO:0000313" key="3">
    <source>
        <dbReference type="Proteomes" id="UP000265120"/>
    </source>
</evidence>
<dbReference type="STRING" id="244447.ENSCSEP00000003711"/>
<dbReference type="GeneTree" id="ENSGT00940000164616"/>
<feature type="region of interest" description="Disordered" evidence="1">
    <location>
        <begin position="190"/>
        <end position="267"/>
    </location>
</feature>
<feature type="region of interest" description="Disordered" evidence="1">
    <location>
        <begin position="272"/>
        <end position="291"/>
    </location>
</feature>
<protein>
    <submittedName>
        <fullName evidence="2">Uncharacterized protein</fullName>
    </submittedName>
</protein>
<dbReference type="Ensembl" id="ENSCSET00000003761.1">
    <property type="protein sequence ID" value="ENSCSEP00000003711.1"/>
    <property type="gene ID" value="ENSCSEG00000002428.1"/>
</dbReference>
<evidence type="ECO:0000313" key="2">
    <source>
        <dbReference type="Ensembl" id="ENSCSEP00000003718.1"/>
    </source>
</evidence>
<feature type="compositionally biased region" description="Polar residues" evidence="1">
    <location>
        <begin position="1"/>
        <end position="18"/>
    </location>
</feature>
<dbReference type="Pfam" id="PF15429">
    <property type="entry name" value="DUF4628"/>
    <property type="match status" value="1"/>
</dbReference>
<feature type="compositionally biased region" description="Polar residues" evidence="1">
    <location>
        <begin position="101"/>
        <end position="110"/>
    </location>
</feature>
<accession>A0A3P8UKK9</accession>
<feature type="region of interest" description="Disordered" evidence="1">
    <location>
        <begin position="101"/>
        <end position="125"/>
    </location>
</feature>
<proteinExistence type="predicted"/>
<sequence>MFENSVAQQQSPQISRPAQPSARRSPASVNPNLGSGGVDSTSSGGQQRLKNAINLGKAVGAKVNDLLRRKETNHLGDIGVTEVNKNVGAIWSRMDQVNQTTGNSHISSFDTFPRLDPPPPTGKKRLPRALKTTQDMMISSDPVVSSPEPADSSSFLSSPGKTPLIIQEEQQHQEDKEVEEMEEKIIRMEAEKSADINFPSDDTEKTAPAHPELTGCTTKEAEETGGEDGTGDRGTGGDQEEPQPQLQLSVPDLINKDPPLLEPRAKPCDIWQKATGPDSRLASTPCPGKTPCRISLGEDVLLGNGAPCSKGNTVSNEDAEPHPDLLSFE</sequence>
<reference evidence="2" key="2">
    <citation type="submission" date="2025-05" db="UniProtKB">
        <authorList>
            <consortium name="Ensembl"/>
        </authorList>
    </citation>
    <scope>IDENTIFICATION</scope>
</reference>
<feature type="compositionally biased region" description="Polar residues" evidence="1">
    <location>
        <begin position="151"/>
        <end position="160"/>
    </location>
</feature>
<feature type="region of interest" description="Disordered" evidence="1">
    <location>
        <begin position="139"/>
        <end position="160"/>
    </location>
</feature>
<feature type="region of interest" description="Disordered" evidence="1">
    <location>
        <begin position="1"/>
        <end position="46"/>
    </location>
</feature>
<dbReference type="AlphaFoldDB" id="A0A3P8UKK9"/>
<dbReference type="OMA" id="ENEGPHP"/>
<reference evidence="2 3" key="1">
    <citation type="journal article" date="2014" name="Nat. Genet.">
        <title>Whole-genome sequence of a flatfish provides insights into ZW sex chromosome evolution and adaptation to a benthic lifestyle.</title>
        <authorList>
            <person name="Chen S."/>
            <person name="Zhang G."/>
            <person name="Shao C."/>
            <person name="Huang Q."/>
            <person name="Liu G."/>
            <person name="Zhang P."/>
            <person name="Song W."/>
            <person name="An N."/>
            <person name="Chalopin D."/>
            <person name="Volff J.N."/>
            <person name="Hong Y."/>
            <person name="Li Q."/>
            <person name="Sha Z."/>
            <person name="Zhou H."/>
            <person name="Xie M."/>
            <person name="Yu Q."/>
            <person name="Liu Y."/>
            <person name="Xiang H."/>
            <person name="Wang N."/>
            <person name="Wu K."/>
            <person name="Yang C."/>
            <person name="Zhou Q."/>
            <person name="Liao X."/>
            <person name="Yang L."/>
            <person name="Hu Q."/>
            <person name="Zhang J."/>
            <person name="Meng L."/>
            <person name="Jin L."/>
            <person name="Tian Y."/>
            <person name="Lian J."/>
            <person name="Yang J."/>
            <person name="Miao G."/>
            <person name="Liu S."/>
            <person name="Liang Z."/>
            <person name="Yan F."/>
            <person name="Li Y."/>
            <person name="Sun B."/>
            <person name="Zhang H."/>
            <person name="Zhang J."/>
            <person name="Zhu Y."/>
            <person name="Du M."/>
            <person name="Zhao Y."/>
            <person name="Schartl M."/>
            <person name="Tang Q."/>
            <person name="Wang J."/>
        </authorList>
    </citation>
    <scope>NUCLEOTIDE SEQUENCE</scope>
</reference>
<evidence type="ECO:0000256" key="1">
    <source>
        <dbReference type="SAM" id="MobiDB-lite"/>
    </source>
</evidence>
<dbReference type="InterPro" id="IPR027851">
    <property type="entry name" value="DUF4628"/>
</dbReference>
<dbReference type="Ensembl" id="ENSCSET00000003767.1">
    <property type="protein sequence ID" value="ENSCSEP00000003718.1"/>
    <property type="gene ID" value="ENSCSEG00000002428.1"/>
</dbReference>
<organism evidence="2 3">
    <name type="scientific">Cynoglossus semilaevis</name>
    <name type="common">Tongue sole</name>
    <dbReference type="NCBI Taxonomy" id="244447"/>
    <lineage>
        <taxon>Eukaryota</taxon>
        <taxon>Metazoa</taxon>
        <taxon>Chordata</taxon>
        <taxon>Craniata</taxon>
        <taxon>Vertebrata</taxon>
        <taxon>Euteleostomi</taxon>
        <taxon>Actinopterygii</taxon>
        <taxon>Neopterygii</taxon>
        <taxon>Teleostei</taxon>
        <taxon>Neoteleostei</taxon>
        <taxon>Acanthomorphata</taxon>
        <taxon>Carangaria</taxon>
        <taxon>Pleuronectiformes</taxon>
        <taxon>Pleuronectoidei</taxon>
        <taxon>Cynoglossidae</taxon>
        <taxon>Cynoglossinae</taxon>
        <taxon>Cynoglossus</taxon>
    </lineage>
</organism>
<feature type="region of interest" description="Disordered" evidence="1">
    <location>
        <begin position="303"/>
        <end position="329"/>
    </location>
</feature>